<dbReference type="GO" id="GO:0005634">
    <property type="term" value="C:nucleus"/>
    <property type="evidence" value="ECO:0007669"/>
    <property type="project" value="UniProtKB-SubCell"/>
</dbReference>
<evidence type="ECO:0000256" key="2">
    <source>
        <dbReference type="ARBA" id="ARBA00023015"/>
    </source>
</evidence>
<protein>
    <submittedName>
        <fullName evidence="6">Uncharacterized protein</fullName>
    </submittedName>
</protein>
<dbReference type="EMBL" id="CAAALY010277365">
    <property type="protein sequence ID" value="VEL42892.1"/>
    <property type="molecule type" value="Genomic_DNA"/>
</dbReference>
<proteinExistence type="predicted"/>
<evidence type="ECO:0000256" key="3">
    <source>
        <dbReference type="ARBA" id="ARBA00023125"/>
    </source>
</evidence>
<name>A0A3S5B870_9PLAT</name>
<keyword evidence="5" id="KW-0539">Nucleus</keyword>
<keyword evidence="7" id="KW-1185">Reference proteome</keyword>
<evidence type="ECO:0000313" key="6">
    <source>
        <dbReference type="EMBL" id="VEL42892.1"/>
    </source>
</evidence>
<dbReference type="SUPFAM" id="SSF50916">
    <property type="entry name" value="Rap30/74 interaction domains"/>
    <property type="match status" value="1"/>
</dbReference>
<dbReference type="OrthoDB" id="26094at2759"/>
<accession>A0A3S5B870</accession>
<evidence type="ECO:0000313" key="7">
    <source>
        <dbReference type="Proteomes" id="UP000784294"/>
    </source>
</evidence>
<gene>
    <name evidence="6" type="ORF">PXEA_LOCUS36332</name>
</gene>
<keyword evidence="4" id="KW-0804">Transcription</keyword>
<keyword evidence="2" id="KW-0805">Transcription regulation</keyword>
<reference evidence="6" key="1">
    <citation type="submission" date="2018-11" db="EMBL/GenBank/DDBJ databases">
        <authorList>
            <consortium name="Pathogen Informatics"/>
        </authorList>
    </citation>
    <scope>NUCLEOTIDE SEQUENCE</scope>
</reference>
<evidence type="ECO:0000256" key="4">
    <source>
        <dbReference type="ARBA" id="ARBA00023163"/>
    </source>
</evidence>
<keyword evidence="3" id="KW-0238">DNA-binding</keyword>
<dbReference type="GO" id="GO:0006367">
    <property type="term" value="P:transcription initiation at RNA polymerase II promoter"/>
    <property type="evidence" value="ECO:0007669"/>
    <property type="project" value="InterPro"/>
</dbReference>
<dbReference type="AlphaFoldDB" id="A0A3S5B870"/>
<sequence length="97" mass="10017">MSSGKSLDYLSDAHALHVVDTSRAKDGVWLVKVPNYLADLWTNAGPDGIVGKVVIASSGAPSASTPGSKRPGSQVTLVTDSELLMKAGDDGKLIPKV</sequence>
<dbReference type="Proteomes" id="UP000784294">
    <property type="component" value="Unassembled WGS sequence"/>
</dbReference>
<comment type="caution">
    <text evidence="6">The sequence shown here is derived from an EMBL/GenBank/DDBJ whole genome shotgun (WGS) entry which is preliminary data.</text>
</comment>
<dbReference type="GO" id="GO:0003677">
    <property type="term" value="F:DNA binding"/>
    <property type="evidence" value="ECO:0007669"/>
    <property type="project" value="UniProtKB-KW"/>
</dbReference>
<evidence type="ECO:0000256" key="5">
    <source>
        <dbReference type="ARBA" id="ARBA00023242"/>
    </source>
</evidence>
<dbReference type="InterPro" id="IPR011039">
    <property type="entry name" value="TFIIF_interaction"/>
</dbReference>
<evidence type="ECO:0000256" key="1">
    <source>
        <dbReference type="ARBA" id="ARBA00004123"/>
    </source>
</evidence>
<organism evidence="6 7">
    <name type="scientific">Protopolystoma xenopodis</name>
    <dbReference type="NCBI Taxonomy" id="117903"/>
    <lineage>
        <taxon>Eukaryota</taxon>
        <taxon>Metazoa</taxon>
        <taxon>Spiralia</taxon>
        <taxon>Lophotrochozoa</taxon>
        <taxon>Platyhelminthes</taxon>
        <taxon>Monogenea</taxon>
        <taxon>Polyopisthocotylea</taxon>
        <taxon>Polystomatidea</taxon>
        <taxon>Polystomatidae</taxon>
        <taxon>Protopolystoma</taxon>
    </lineage>
</organism>
<comment type="subcellular location">
    <subcellularLocation>
        <location evidence="1">Nucleus</location>
    </subcellularLocation>
</comment>